<evidence type="ECO:0000313" key="5">
    <source>
        <dbReference type="Proteomes" id="UP001174909"/>
    </source>
</evidence>
<evidence type="ECO:0000256" key="1">
    <source>
        <dbReference type="SAM" id="SignalP"/>
    </source>
</evidence>
<dbReference type="EMBL" id="CASHTH010001361">
    <property type="protein sequence ID" value="CAI8014414.1"/>
    <property type="molecule type" value="Genomic_DNA"/>
</dbReference>
<evidence type="ECO:0000259" key="3">
    <source>
        <dbReference type="Pfam" id="PF24495"/>
    </source>
</evidence>
<evidence type="ECO:0000259" key="2">
    <source>
        <dbReference type="Pfam" id="PF12371"/>
    </source>
</evidence>
<keyword evidence="5" id="KW-1185">Reference proteome</keyword>
<dbReference type="GO" id="GO:0016020">
    <property type="term" value="C:membrane"/>
    <property type="evidence" value="ECO:0007669"/>
    <property type="project" value="TreeGrafter"/>
</dbReference>
<proteinExistence type="predicted"/>
<sequence>MAAQRSRWLFLPLSLVLIIYIRDLLGQTSGKVVEANIRVKVDVPGVLSFLESQLDSFTSPIVESNDDPIEGRLPSPVLASEPLTFDPPSLDFEDQSVGMPQLFTVKVINPSRTQNLHLNSISGESHVFHPSFFKSKVVKAGEDEWTTFDVVFLPRGPGLVRDTLYIHTSHGTFDFKVQGVGVPNPFRMRPLLGAKIPLNATYSPLITMYNPFETTLQITEMYSSGGDLHLELLSGQLQGSKSLWV</sequence>
<reference evidence="4" key="1">
    <citation type="submission" date="2023-03" db="EMBL/GenBank/DDBJ databases">
        <authorList>
            <person name="Steffen K."/>
            <person name="Cardenas P."/>
        </authorList>
    </citation>
    <scope>NUCLEOTIDE SEQUENCE</scope>
</reference>
<feature type="chain" id="PRO_5041361795" evidence="1">
    <location>
        <begin position="27"/>
        <end position="245"/>
    </location>
</feature>
<dbReference type="Proteomes" id="UP001174909">
    <property type="component" value="Unassembled WGS sequence"/>
</dbReference>
<gene>
    <name evidence="4" type="ORF">GBAR_LOCUS9013</name>
</gene>
<dbReference type="Gene3D" id="2.60.40.10">
    <property type="entry name" value="Immunoglobulins"/>
    <property type="match status" value="1"/>
</dbReference>
<feature type="signal peptide" evidence="1">
    <location>
        <begin position="1"/>
        <end position="26"/>
    </location>
</feature>
<dbReference type="PANTHER" id="PTHR22050">
    <property type="entry name" value="RW1 PROTEIN HOMOLOG"/>
    <property type="match status" value="1"/>
</dbReference>
<dbReference type="PANTHER" id="PTHR22050:SF0">
    <property type="entry name" value="TRANSMEMBRANE PROTEIN 131 HOMOLOG"/>
    <property type="match status" value="1"/>
</dbReference>
<protein>
    <submittedName>
        <fullName evidence="4">Transmembrane protein 131</fullName>
    </submittedName>
</protein>
<feature type="domain" description="TMEM131 second Ig-like" evidence="3">
    <location>
        <begin position="185"/>
        <end position="243"/>
    </location>
</feature>
<organism evidence="4 5">
    <name type="scientific">Geodia barretti</name>
    <name type="common">Barrett's horny sponge</name>
    <dbReference type="NCBI Taxonomy" id="519541"/>
    <lineage>
        <taxon>Eukaryota</taxon>
        <taxon>Metazoa</taxon>
        <taxon>Porifera</taxon>
        <taxon>Demospongiae</taxon>
        <taxon>Heteroscleromorpha</taxon>
        <taxon>Tetractinellida</taxon>
        <taxon>Astrophorina</taxon>
        <taxon>Geodiidae</taxon>
        <taxon>Geodia</taxon>
    </lineage>
</organism>
<dbReference type="InterPro" id="IPR013783">
    <property type="entry name" value="Ig-like_fold"/>
</dbReference>
<dbReference type="InterPro" id="IPR022113">
    <property type="entry name" value="TMEM131L_N"/>
</dbReference>
<keyword evidence="4" id="KW-0472">Membrane</keyword>
<comment type="caution">
    <text evidence="4">The sequence shown here is derived from an EMBL/GenBank/DDBJ whole genome shotgun (WGS) entry which is preliminary data.</text>
</comment>
<dbReference type="Pfam" id="PF24495">
    <property type="entry name" value="Ig_TMEM131_2"/>
    <property type="match status" value="1"/>
</dbReference>
<dbReference type="InterPro" id="IPR039877">
    <property type="entry name" value="TMEM131-like"/>
</dbReference>
<dbReference type="AlphaFoldDB" id="A0AA35RMV2"/>
<feature type="non-terminal residue" evidence="4">
    <location>
        <position position="1"/>
    </location>
</feature>
<keyword evidence="4" id="KW-0812">Transmembrane</keyword>
<evidence type="ECO:0000313" key="4">
    <source>
        <dbReference type="EMBL" id="CAI8014414.1"/>
    </source>
</evidence>
<dbReference type="InterPro" id="IPR056311">
    <property type="entry name" value="TMEM131_Ig_2"/>
</dbReference>
<accession>A0AA35RMV2</accession>
<name>A0AA35RMV2_GEOBA</name>
<keyword evidence="1" id="KW-0732">Signal</keyword>
<feature type="domain" description="Transmembrane protein 131-like N-terminal" evidence="2">
    <location>
        <begin position="84"/>
        <end position="168"/>
    </location>
</feature>
<dbReference type="Pfam" id="PF12371">
    <property type="entry name" value="TMEM131_like_N"/>
    <property type="match status" value="1"/>
</dbReference>